<reference evidence="3" key="1">
    <citation type="submission" date="2017-03" db="EMBL/GenBank/DDBJ databases">
        <authorList>
            <person name="Monnet C."/>
        </authorList>
    </citation>
    <scope>NUCLEOTIDE SEQUENCE [LARGE SCALE GENOMIC DNA]</scope>
    <source>
        <strain evidence="3">ATCC 9175</strain>
    </source>
</reference>
<feature type="chain" id="PRO_5013587800" evidence="2">
    <location>
        <begin position="29"/>
        <end position="337"/>
    </location>
</feature>
<dbReference type="Proteomes" id="UP000234525">
    <property type="component" value="Unassembled WGS sequence"/>
</dbReference>
<protein>
    <submittedName>
        <fullName evidence="3">Uncharacterized protein</fullName>
    </submittedName>
</protein>
<keyword evidence="4" id="KW-1185">Reference proteome</keyword>
<organism evidence="3 4">
    <name type="scientific">Brevibacterium aurantiacum</name>
    <dbReference type="NCBI Taxonomy" id="273384"/>
    <lineage>
        <taxon>Bacteria</taxon>
        <taxon>Bacillati</taxon>
        <taxon>Actinomycetota</taxon>
        <taxon>Actinomycetes</taxon>
        <taxon>Micrococcales</taxon>
        <taxon>Brevibacteriaceae</taxon>
        <taxon>Brevibacterium</taxon>
    </lineage>
</organism>
<comment type="caution">
    <text evidence="3">The sequence shown here is derived from an EMBL/GenBank/DDBJ whole genome shotgun (WGS) entry which is preliminary data.</text>
</comment>
<feature type="region of interest" description="Disordered" evidence="1">
    <location>
        <begin position="274"/>
        <end position="296"/>
    </location>
</feature>
<evidence type="ECO:0000313" key="3">
    <source>
        <dbReference type="EMBL" id="SMX97569.1"/>
    </source>
</evidence>
<keyword evidence="2" id="KW-0732">Signal</keyword>
<name>A0A2H1KD44_BREAU</name>
<evidence type="ECO:0000256" key="2">
    <source>
        <dbReference type="SAM" id="SignalP"/>
    </source>
</evidence>
<dbReference type="EMBL" id="FXZB01000030">
    <property type="protein sequence ID" value="SMX97569.1"/>
    <property type="molecule type" value="Genomic_DNA"/>
</dbReference>
<feature type="signal peptide" evidence="2">
    <location>
        <begin position="1"/>
        <end position="28"/>
    </location>
</feature>
<dbReference type="RefSeq" id="WP_241211299.1">
    <property type="nucleotide sequence ID" value="NZ_BJME01000042.1"/>
</dbReference>
<gene>
    <name evidence="3" type="ORF">BAUR9175_03366</name>
</gene>
<feature type="region of interest" description="Disordered" evidence="1">
    <location>
        <begin position="44"/>
        <end position="64"/>
    </location>
</feature>
<dbReference type="AlphaFoldDB" id="A0A2H1KD44"/>
<sequence>MTIHPLVKAGSLALALAIALPTTSPVQAQTSSGLLERPDDAQVALDNSQSQPVAMPTALDTSDEEVTWSRDGVVTSLSADGSLRASTSVDDRVDVGLSVTEHAAPKDLSVTTDGTTIMHRSGTEAAHAMQILDNGAISASVLLAGPDAAKTTQYDFTEDVAPVLQKTGAVALYKDDVLVGVVEQPVSHDASGAEVDSHYSIEGNRLVQTVDPEPKSVYPIVAQAAVAVFYTRGDYVHVTRGQASGHGWWIKGTAKATKAKVTVQLQYKPKKTSSWNRRGKAGVKTIGPGTSKRANARMTCRSQARKQWRSWVDVNLIGYLDSPNKLYTSARTLKCTL</sequence>
<evidence type="ECO:0000256" key="1">
    <source>
        <dbReference type="SAM" id="MobiDB-lite"/>
    </source>
</evidence>
<evidence type="ECO:0000313" key="4">
    <source>
        <dbReference type="Proteomes" id="UP000234525"/>
    </source>
</evidence>
<accession>A0A2H1KD44</accession>
<proteinExistence type="predicted"/>